<dbReference type="RefSeq" id="XP_020017209.2">
    <property type="nucleotide sequence ID" value="XM_020161620.2"/>
</dbReference>
<keyword evidence="1" id="KW-1185">Reference proteome</keyword>
<proteinExistence type="predicted"/>
<dbReference type="OrthoDB" id="9042265at2759"/>
<evidence type="ECO:0000313" key="1">
    <source>
        <dbReference type="Proteomes" id="UP001732720"/>
    </source>
</evidence>
<protein>
    <submittedName>
        <fullName evidence="2">RNA-binding Raly-like protein isoform X1</fullName>
    </submittedName>
</protein>
<dbReference type="Proteomes" id="UP001732720">
    <property type="component" value="Chromosome 15"/>
</dbReference>
<sequence length="213" mass="24013">MACRRMGPLRVAVGLLDGPEARQRHLDMAGEPRPGPTRPGQKRQQGTAIFCNYDLNYKLHREDVPYRVYEYQRIPPLINQVPAKIRRTHVGLGIKSSCNPHKASRNSHLAPRQMKPVPTEELHSIRRALSQIKAQVDSLLESLEHMDQQDDQPEGKKESEESRSSGSESSSCRTTESQQEPRDHRACPEADSSEENTDVVQVKNQASNQEGSQ</sequence>
<evidence type="ECO:0000313" key="2">
    <source>
        <dbReference type="RefSeq" id="XP_020017209.2"/>
    </source>
</evidence>
<organism evidence="2">
    <name type="scientific">Castor canadensis</name>
    <name type="common">American beaver</name>
    <dbReference type="NCBI Taxonomy" id="51338"/>
    <lineage>
        <taxon>Eukaryota</taxon>
        <taxon>Metazoa</taxon>
        <taxon>Chordata</taxon>
        <taxon>Craniata</taxon>
        <taxon>Vertebrata</taxon>
        <taxon>Euteleostomi</taxon>
        <taxon>Mammalia</taxon>
        <taxon>Eutheria</taxon>
        <taxon>Euarchontoglires</taxon>
        <taxon>Glires</taxon>
        <taxon>Rodentia</taxon>
        <taxon>Castorimorpha</taxon>
        <taxon>Castoridae</taxon>
        <taxon>Castor</taxon>
    </lineage>
</organism>
<dbReference type="AlphaFoldDB" id="A0A8B7UDD7"/>
<gene>
    <name evidence="2" type="primary">LOC109684981</name>
</gene>
<reference evidence="2" key="1">
    <citation type="submission" date="2025-08" db="UniProtKB">
        <authorList>
            <consortium name="RefSeq"/>
        </authorList>
    </citation>
    <scope>IDENTIFICATION</scope>
</reference>
<dbReference type="GeneID" id="109684981"/>
<accession>A0A8B7UDD7</accession>
<name>A0A8B7UDD7_CASCN</name>